<proteinExistence type="inferred from homology"/>
<evidence type="ECO:0000256" key="8">
    <source>
        <dbReference type="SAM" id="MobiDB-lite"/>
    </source>
</evidence>
<dbReference type="EMBL" id="CP009416">
    <property type="protein sequence ID" value="AJD92130.1"/>
    <property type="molecule type" value="Genomic_DNA"/>
</dbReference>
<evidence type="ECO:0000313" key="10">
    <source>
        <dbReference type="Proteomes" id="UP000031449"/>
    </source>
</evidence>
<evidence type="ECO:0000313" key="9">
    <source>
        <dbReference type="EMBL" id="AJD92130.1"/>
    </source>
</evidence>
<organism evidence="9 10">
    <name type="scientific">Jeotgalibacillus malaysiensis</name>
    <dbReference type="NCBI Taxonomy" id="1508404"/>
    <lineage>
        <taxon>Bacteria</taxon>
        <taxon>Bacillati</taxon>
        <taxon>Bacillota</taxon>
        <taxon>Bacilli</taxon>
        <taxon>Bacillales</taxon>
        <taxon>Caryophanaceae</taxon>
        <taxon>Jeotgalibacillus</taxon>
    </lineage>
</organism>
<evidence type="ECO:0000256" key="6">
    <source>
        <dbReference type="ARBA" id="ARBA00093785"/>
    </source>
</evidence>
<dbReference type="KEGG" id="jeo:JMA_28130"/>
<evidence type="ECO:0000256" key="2">
    <source>
        <dbReference type="ARBA" id="ARBA00022490"/>
    </source>
</evidence>
<dbReference type="AlphaFoldDB" id="A0A0B5APD4"/>
<evidence type="ECO:0000256" key="3">
    <source>
        <dbReference type="ARBA" id="ARBA00022795"/>
    </source>
</evidence>
<evidence type="ECO:0000256" key="7">
    <source>
        <dbReference type="ARBA" id="ARBA00093797"/>
    </source>
</evidence>
<feature type="region of interest" description="Disordered" evidence="8">
    <location>
        <begin position="84"/>
        <end position="113"/>
    </location>
</feature>
<evidence type="ECO:0000256" key="5">
    <source>
        <dbReference type="ARBA" id="ARBA00093765"/>
    </source>
</evidence>
<keyword evidence="10" id="KW-1185">Reference proteome</keyword>
<dbReference type="Pfam" id="PF05400">
    <property type="entry name" value="FliT"/>
    <property type="match status" value="1"/>
</dbReference>
<comment type="similarity">
    <text evidence="6">Belongs to the bacillales FliT family.</text>
</comment>
<evidence type="ECO:0000256" key="4">
    <source>
        <dbReference type="ARBA" id="ARBA00023186"/>
    </source>
</evidence>
<keyword evidence="4" id="KW-0143">Chaperone</keyword>
<name>A0A0B5APD4_9BACL</name>
<dbReference type="STRING" id="1508404.JMA_28130"/>
<dbReference type="OrthoDB" id="2428346at2"/>
<protein>
    <recommendedName>
        <fullName evidence="7">Flagellar protein FliT</fullName>
    </recommendedName>
</protein>
<dbReference type="Proteomes" id="UP000031449">
    <property type="component" value="Chromosome"/>
</dbReference>
<reference evidence="9 10" key="1">
    <citation type="submission" date="2014-08" db="EMBL/GenBank/DDBJ databases">
        <title>Complete genome of a marine bacteria Jeotgalibacillus malaysiensis.</title>
        <authorList>
            <person name="Yaakop A.S."/>
            <person name="Chan K.-G."/>
            <person name="Goh K.M."/>
        </authorList>
    </citation>
    <scope>NUCLEOTIDE SEQUENCE [LARGE SCALE GENOMIC DNA]</scope>
    <source>
        <strain evidence="9 10">D5</strain>
    </source>
</reference>
<comment type="function">
    <text evidence="5">May act as an export chaperone for the filament capping protein FliD.</text>
</comment>
<evidence type="ECO:0000256" key="1">
    <source>
        <dbReference type="ARBA" id="ARBA00004514"/>
    </source>
</evidence>
<dbReference type="BioCyc" id="JESP1508404:G14D9-12094-MONOMER"/>
<dbReference type="InterPro" id="IPR008622">
    <property type="entry name" value="FliT"/>
</dbReference>
<keyword evidence="2" id="KW-0963">Cytoplasm</keyword>
<comment type="subcellular location">
    <subcellularLocation>
        <location evidence="1">Cytoplasm</location>
        <location evidence="1">Cytosol</location>
    </subcellularLocation>
</comment>
<dbReference type="HOGENOM" id="CLU_165941_0_0_9"/>
<keyword evidence="3" id="KW-1005">Bacterial flagellum biogenesis</keyword>
<sequence>MSLEMCYELTKALYTVVQSDQDRDTKIDQVEKLLAKRESILKDVKVPETADEKKLAGDIMAWNQKIDACMQELRLEIQKDIKDTGHKKKSASKYNNPYAESESTDGVFYDKRN</sequence>
<gene>
    <name evidence="9" type="ORF">JMA_28130</name>
</gene>
<accession>A0A0B5APD4</accession>